<dbReference type="CDD" id="cd18186">
    <property type="entry name" value="BTB_POZ_ZBTB_KLHL-like"/>
    <property type="match status" value="1"/>
</dbReference>
<sequence>FLFGGTVTLYVGPNHKKMEIHKKLLASISPELDKHVNNDMREGIEGKIYLPDEREEVLTLFTQWAYTGDYSHKSIALKSPPDPKDPWSSLHKHLELCVFADKFNVKILKQLAESRFHTEINPIEPKSERDATSLVMLIGYAYDNLPSSHPILKYLAKYASWKLGLLRTTRGFNELILAQPFFLKKLLMDLNGRTAKPRRSITDTNTTGHPARKDKNSTITTSSGGVGKSHTVSGAHHLSEKIQKRRISNKKS</sequence>
<protein>
    <recommendedName>
        <fullName evidence="2">BTB domain-containing protein</fullName>
    </recommendedName>
</protein>
<evidence type="ECO:0000256" key="1">
    <source>
        <dbReference type="SAM" id="MobiDB-lite"/>
    </source>
</evidence>
<dbReference type="EMBL" id="NESQ01000529">
    <property type="protein sequence ID" value="PUU72478.1"/>
    <property type="molecule type" value="Genomic_DNA"/>
</dbReference>
<proteinExistence type="predicted"/>
<accession>A0A2T6ZAG2</accession>
<feature type="region of interest" description="Disordered" evidence="1">
    <location>
        <begin position="196"/>
        <end position="252"/>
    </location>
</feature>
<evidence type="ECO:0000313" key="4">
    <source>
        <dbReference type="Proteomes" id="UP000244722"/>
    </source>
</evidence>
<feature type="domain" description="BTB" evidence="2">
    <location>
        <begin position="5"/>
        <end position="74"/>
    </location>
</feature>
<dbReference type="Gene3D" id="3.30.710.10">
    <property type="entry name" value="Potassium Channel Kv1.1, Chain A"/>
    <property type="match status" value="1"/>
</dbReference>
<name>A0A2T6ZAG2_TUBBO</name>
<dbReference type="PROSITE" id="PS50097">
    <property type="entry name" value="BTB"/>
    <property type="match status" value="1"/>
</dbReference>
<evidence type="ECO:0000313" key="3">
    <source>
        <dbReference type="EMBL" id="PUU72478.1"/>
    </source>
</evidence>
<reference evidence="3 4" key="1">
    <citation type="submission" date="2017-04" db="EMBL/GenBank/DDBJ databases">
        <title>Draft genome sequence of Tuber borchii Vittad., a whitish edible truffle.</title>
        <authorList>
            <consortium name="DOE Joint Genome Institute"/>
            <person name="Murat C."/>
            <person name="Kuo A."/>
            <person name="Barry K.W."/>
            <person name="Clum A."/>
            <person name="Dockter R.B."/>
            <person name="Fauchery L."/>
            <person name="Iotti M."/>
            <person name="Kohler A."/>
            <person name="Labutti K."/>
            <person name="Lindquist E.A."/>
            <person name="Lipzen A."/>
            <person name="Ohm R.A."/>
            <person name="Wang M."/>
            <person name="Grigoriev I.V."/>
            <person name="Zambonelli A."/>
            <person name="Martin F.M."/>
        </authorList>
    </citation>
    <scope>NUCLEOTIDE SEQUENCE [LARGE SCALE GENOMIC DNA]</scope>
    <source>
        <strain evidence="3 4">Tbo3840</strain>
    </source>
</reference>
<dbReference type="InterPro" id="IPR000210">
    <property type="entry name" value="BTB/POZ_dom"/>
</dbReference>
<dbReference type="AlphaFoldDB" id="A0A2T6ZAG2"/>
<organism evidence="3 4">
    <name type="scientific">Tuber borchii</name>
    <name type="common">White truffle</name>
    <dbReference type="NCBI Taxonomy" id="42251"/>
    <lineage>
        <taxon>Eukaryota</taxon>
        <taxon>Fungi</taxon>
        <taxon>Dikarya</taxon>
        <taxon>Ascomycota</taxon>
        <taxon>Pezizomycotina</taxon>
        <taxon>Pezizomycetes</taxon>
        <taxon>Pezizales</taxon>
        <taxon>Tuberaceae</taxon>
        <taxon>Tuber</taxon>
    </lineage>
</organism>
<evidence type="ECO:0000259" key="2">
    <source>
        <dbReference type="PROSITE" id="PS50097"/>
    </source>
</evidence>
<feature type="non-terminal residue" evidence="3">
    <location>
        <position position="1"/>
    </location>
</feature>
<dbReference type="InterPro" id="IPR011333">
    <property type="entry name" value="SKP1/BTB/POZ_sf"/>
</dbReference>
<dbReference type="Proteomes" id="UP000244722">
    <property type="component" value="Unassembled WGS sequence"/>
</dbReference>
<gene>
    <name evidence="3" type="ORF">B9Z19DRAFT_1009780</name>
</gene>
<feature type="compositionally biased region" description="Basic residues" evidence="1">
    <location>
        <begin position="243"/>
        <end position="252"/>
    </location>
</feature>
<keyword evidence="4" id="KW-1185">Reference proteome</keyword>
<comment type="caution">
    <text evidence="3">The sequence shown here is derived from an EMBL/GenBank/DDBJ whole genome shotgun (WGS) entry which is preliminary data.</text>
</comment>
<dbReference type="SUPFAM" id="SSF54695">
    <property type="entry name" value="POZ domain"/>
    <property type="match status" value="1"/>
</dbReference>
<dbReference type="OrthoDB" id="194443at2759"/>
<dbReference type="PANTHER" id="PTHR47843:SF2">
    <property type="entry name" value="BTB DOMAIN-CONTAINING PROTEIN"/>
    <property type="match status" value="1"/>
</dbReference>
<dbReference type="PANTHER" id="PTHR47843">
    <property type="entry name" value="BTB DOMAIN-CONTAINING PROTEIN-RELATED"/>
    <property type="match status" value="1"/>
</dbReference>
<dbReference type="STRING" id="42251.A0A2T6ZAG2"/>